<name>A0A220NTS8_9CAUD</name>
<proteinExistence type="predicted"/>
<gene>
    <name evidence="1" type="ORF">ECD7_00234</name>
</gene>
<dbReference type="EMBL" id="KY683735">
    <property type="protein sequence ID" value="ASJ80326.1"/>
    <property type="molecule type" value="Genomic_DNA"/>
</dbReference>
<organism evidence="1 2">
    <name type="scientific">Escherichia phage ECD7</name>
    <dbReference type="NCBI Taxonomy" id="1981499"/>
    <lineage>
        <taxon>Viruses</taxon>
        <taxon>Duplodnaviria</taxon>
        <taxon>Heunggongvirae</taxon>
        <taxon>Uroviricota</taxon>
        <taxon>Caudoviricetes</taxon>
        <taxon>Pantevenvirales</taxon>
        <taxon>Straboviridae</taxon>
        <taxon>Krischvirus</taxon>
        <taxon>Krischvirus ecd7</taxon>
    </lineage>
</organism>
<protein>
    <submittedName>
        <fullName evidence="1">Uncharacterized protein</fullName>
    </submittedName>
</protein>
<evidence type="ECO:0000313" key="2">
    <source>
        <dbReference type="Proteomes" id="UP000223392"/>
    </source>
</evidence>
<sequence length="109" mass="12590">MFLNATLSQKSDKIELLYVIADVDVQRRNIDLKIHKYYTMSEYHEIEIPHSVYPALLLGKGNLSEYSLKVIKDSKSMLAHMEKDFLDEVSALVIKLKEETAPLFMEQKG</sequence>
<dbReference type="Proteomes" id="UP000223392">
    <property type="component" value="Segment"/>
</dbReference>
<reference evidence="1 2" key="1">
    <citation type="journal article" date="2015" name="Bacteriophage">
        <title>A small-scale experiment of using phage-based probiotic dietary supplement for prevention of E. coli traveler's diarrhea.</title>
        <authorList>
            <person name="Aleshkin A.V."/>
            <person name="Rubalskii E.O."/>
            <person name="Volozhantsev N.V."/>
            <person name="Verevkin V.V."/>
            <person name="Svetoch E.A."/>
            <person name="Kiseleva I.A."/>
            <person name="Bochkareva S.S."/>
            <person name="Borisova O.Y."/>
            <person name="Popova A.V."/>
            <person name="Bogun A.G."/>
            <person name="Afanas'ev S.S."/>
        </authorList>
    </citation>
    <scope>NUCLEOTIDE SEQUENCE [LARGE SCALE GENOMIC DNA]</scope>
</reference>
<accession>A0A220NTS8</accession>
<keyword evidence="2" id="KW-1185">Reference proteome</keyword>
<evidence type="ECO:0000313" key="1">
    <source>
        <dbReference type="EMBL" id="ASJ80326.1"/>
    </source>
</evidence>